<protein>
    <submittedName>
        <fullName evidence="2">Uncharacterized protein</fullName>
    </submittedName>
</protein>
<evidence type="ECO:0000313" key="2">
    <source>
        <dbReference type="EMBL" id="EWC59916.1"/>
    </source>
</evidence>
<accession>W7IU60</accession>
<dbReference type="STRING" id="909613.UO65_4776"/>
<dbReference type="eggNOG" id="ENOG502ZXSB">
    <property type="taxonomic scope" value="Bacteria"/>
</dbReference>
<sequence length="138" mass="14400">MQLEQVTRRDRAPGEQVPGVHAPLIQQFAQLVEVHAGLDEVGQPIQGGLVALVGQGAQGFPVEVRSCHGAMLHPCPRGKVKCEHGRVLTIGQLAGHVGVSTKTIRPASTPSPAASPTPPATATEPICPHPTPVPRSRS</sequence>
<keyword evidence="3" id="KW-1185">Reference proteome</keyword>
<name>W7IU60_9PSEU</name>
<comment type="caution">
    <text evidence="2">The sequence shown here is derived from an EMBL/GenBank/DDBJ whole genome shotgun (WGS) entry which is preliminary data.</text>
</comment>
<feature type="compositionally biased region" description="Pro residues" evidence="1">
    <location>
        <begin position="127"/>
        <end position="138"/>
    </location>
</feature>
<dbReference type="EMBL" id="AYXG01000183">
    <property type="protein sequence ID" value="EWC59916.1"/>
    <property type="molecule type" value="Genomic_DNA"/>
</dbReference>
<organism evidence="2 3">
    <name type="scientific">Actinokineospora spheciospongiae</name>
    <dbReference type="NCBI Taxonomy" id="909613"/>
    <lineage>
        <taxon>Bacteria</taxon>
        <taxon>Bacillati</taxon>
        <taxon>Actinomycetota</taxon>
        <taxon>Actinomycetes</taxon>
        <taxon>Pseudonocardiales</taxon>
        <taxon>Pseudonocardiaceae</taxon>
        <taxon>Actinokineospora</taxon>
    </lineage>
</organism>
<reference evidence="2 3" key="1">
    <citation type="journal article" date="2014" name="Genome Announc.">
        <title>Draft Genome Sequence of the Antitrypanosomally Active Sponge-Associated Bacterium Actinokineospora sp. Strain EG49.</title>
        <authorList>
            <person name="Harjes J."/>
            <person name="Ryu T."/>
            <person name="Abdelmohsen U.R."/>
            <person name="Moitinho-Silva L."/>
            <person name="Horn H."/>
            <person name="Ravasi T."/>
            <person name="Hentschel U."/>
        </authorList>
    </citation>
    <scope>NUCLEOTIDE SEQUENCE [LARGE SCALE GENOMIC DNA]</scope>
    <source>
        <strain evidence="2 3">EG49</strain>
    </source>
</reference>
<evidence type="ECO:0000313" key="3">
    <source>
        <dbReference type="Proteomes" id="UP000019277"/>
    </source>
</evidence>
<feature type="region of interest" description="Disordered" evidence="1">
    <location>
        <begin position="102"/>
        <end position="138"/>
    </location>
</feature>
<gene>
    <name evidence="2" type="ORF">UO65_4776</name>
</gene>
<dbReference type="AlphaFoldDB" id="W7IU60"/>
<proteinExistence type="predicted"/>
<evidence type="ECO:0000256" key="1">
    <source>
        <dbReference type="SAM" id="MobiDB-lite"/>
    </source>
</evidence>
<dbReference type="Proteomes" id="UP000019277">
    <property type="component" value="Unassembled WGS sequence"/>
</dbReference>